<evidence type="ECO:0000313" key="8">
    <source>
        <dbReference type="Proteomes" id="UP000191672"/>
    </source>
</evidence>
<dbReference type="AlphaFoldDB" id="A0A1V6PX04"/>
<name>A0A1V6PX04_9EURO</name>
<comment type="caution">
    <text evidence="7">The sequence shown here is derived from an EMBL/GenBank/DDBJ whole genome shotgun (WGS) entry which is preliminary data.</text>
</comment>
<evidence type="ECO:0000256" key="2">
    <source>
        <dbReference type="ARBA" id="ARBA00022723"/>
    </source>
</evidence>
<dbReference type="InterPro" id="IPR050613">
    <property type="entry name" value="Sec_Metabolite_Reg"/>
</dbReference>
<keyword evidence="4" id="KW-0804">Transcription</keyword>
<dbReference type="InterPro" id="IPR007219">
    <property type="entry name" value="XnlR_reg_dom"/>
</dbReference>
<organism evidence="7 8">
    <name type="scientific">Penicillium antarcticum</name>
    <dbReference type="NCBI Taxonomy" id="416450"/>
    <lineage>
        <taxon>Eukaryota</taxon>
        <taxon>Fungi</taxon>
        <taxon>Dikarya</taxon>
        <taxon>Ascomycota</taxon>
        <taxon>Pezizomycotina</taxon>
        <taxon>Eurotiomycetes</taxon>
        <taxon>Eurotiomycetidae</taxon>
        <taxon>Eurotiales</taxon>
        <taxon>Aspergillaceae</taxon>
        <taxon>Penicillium</taxon>
    </lineage>
</organism>
<dbReference type="OrthoDB" id="4341952at2759"/>
<evidence type="ECO:0000313" key="7">
    <source>
        <dbReference type="EMBL" id="OQD81554.1"/>
    </source>
</evidence>
<keyword evidence="5" id="KW-0539">Nucleus</keyword>
<dbReference type="STRING" id="416450.A0A1V6PX04"/>
<dbReference type="PANTHER" id="PTHR31001:SF50">
    <property type="entry name" value="ZN(II)2CYS6 TRANSCRIPTION FACTOR (EUROFUNG)"/>
    <property type="match status" value="1"/>
</dbReference>
<dbReference type="CDD" id="cd12148">
    <property type="entry name" value="fungal_TF_MHR"/>
    <property type="match status" value="1"/>
</dbReference>
<sequence>MVRSINGDIVRDKFRLEKGAAPNTHVSSQASKDRVELGRLEVKEGEIRYMENSFWVTLSDEVSGMKDILDACPDYESDTASLENGPSISDGGQAYVYSFNSIVCNLAAFYPTPDRILLLWQIFVDQVDPIIRMLHKPTMQAQVIKAKDHAIEMSKPNEALLFAIYFASITSMNEKQCRDVLQEGKASSLRRYRFAVEQSLARAEFLSSHNLVTLQALFFSHTCQRNHDDSRLVWTLTATAIRIAQSLGIHRDGSNLELTTFDTEMRRRVWWQICILDVRTAENHGSDQDIAQQIFDTRLPSNIDDEALVPGCLDLPLLRTGITEMSLSLMRYEIINVIWQLRSQSKACAIAYDAEYSHSVVQEIDRITDDCSKKLESQILQYCDMHVPFHWLITTVARMMLAKMWINVHHRFQLAGTGNDYKEHGRDRIFSMSLTIVETCLLLEREQSIQQWRWAFRNYVPWQALTFILSELCVRKQGDITDRAWKAVRGAFLEWADCAAEKGHDTIWLRMKKLLAKAQRANGLDPIDLSYTHIPDSRPFVTRETGVSTVDPVFLPSRLEDMSSLGTEPVSVRNPYLTIPPDAERNPLMTQWDGPELLHDDISFPTADDYFSMVDLTTTIDLSLDQDGAAAQDLLPSAALDNWWQ</sequence>
<dbReference type="Proteomes" id="UP000191672">
    <property type="component" value="Unassembled WGS sequence"/>
</dbReference>
<dbReference type="GO" id="GO:0006351">
    <property type="term" value="P:DNA-templated transcription"/>
    <property type="evidence" value="ECO:0007669"/>
    <property type="project" value="InterPro"/>
</dbReference>
<dbReference type="GO" id="GO:0003677">
    <property type="term" value="F:DNA binding"/>
    <property type="evidence" value="ECO:0007669"/>
    <property type="project" value="InterPro"/>
</dbReference>
<feature type="domain" description="Xylanolytic transcriptional activator regulatory" evidence="6">
    <location>
        <begin position="233"/>
        <end position="306"/>
    </location>
</feature>
<dbReference type="PANTHER" id="PTHR31001">
    <property type="entry name" value="UNCHARACTERIZED TRANSCRIPTIONAL REGULATORY PROTEIN"/>
    <property type="match status" value="1"/>
</dbReference>
<gene>
    <name evidence="7" type="ORF">PENANT_c026G05062</name>
</gene>
<reference evidence="8" key="1">
    <citation type="journal article" date="2017" name="Nat. Microbiol.">
        <title>Global analysis of biosynthetic gene clusters reveals vast potential of secondary metabolite production in Penicillium species.</title>
        <authorList>
            <person name="Nielsen J.C."/>
            <person name="Grijseels S."/>
            <person name="Prigent S."/>
            <person name="Ji B."/>
            <person name="Dainat J."/>
            <person name="Nielsen K.F."/>
            <person name="Frisvad J.C."/>
            <person name="Workman M."/>
            <person name="Nielsen J."/>
        </authorList>
    </citation>
    <scope>NUCLEOTIDE SEQUENCE [LARGE SCALE GENOMIC DNA]</scope>
    <source>
        <strain evidence="8">IBT 31811</strain>
    </source>
</reference>
<dbReference type="SMART" id="SM00906">
    <property type="entry name" value="Fungal_trans"/>
    <property type="match status" value="1"/>
</dbReference>
<accession>A0A1V6PX04</accession>
<keyword evidence="3" id="KW-0805">Transcription regulation</keyword>
<dbReference type="GO" id="GO:0008270">
    <property type="term" value="F:zinc ion binding"/>
    <property type="evidence" value="ECO:0007669"/>
    <property type="project" value="InterPro"/>
</dbReference>
<dbReference type="Pfam" id="PF04082">
    <property type="entry name" value="Fungal_trans"/>
    <property type="match status" value="1"/>
</dbReference>
<proteinExistence type="predicted"/>
<evidence type="ECO:0000256" key="1">
    <source>
        <dbReference type="ARBA" id="ARBA00004123"/>
    </source>
</evidence>
<evidence type="ECO:0000256" key="5">
    <source>
        <dbReference type="ARBA" id="ARBA00023242"/>
    </source>
</evidence>
<evidence type="ECO:0000259" key="6">
    <source>
        <dbReference type="SMART" id="SM00906"/>
    </source>
</evidence>
<keyword evidence="2" id="KW-0479">Metal-binding</keyword>
<dbReference type="EMBL" id="MDYN01000026">
    <property type="protein sequence ID" value="OQD81554.1"/>
    <property type="molecule type" value="Genomic_DNA"/>
</dbReference>
<evidence type="ECO:0000256" key="4">
    <source>
        <dbReference type="ARBA" id="ARBA00023163"/>
    </source>
</evidence>
<protein>
    <recommendedName>
        <fullName evidence="6">Xylanolytic transcriptional activator regulatory domain-containing protein</fullName>
    </recommendedName>
</protein>
<dbReference type="GO" id="GO:0005634">
    <property type="term" value="C:nucleus"/>
    <property type="evidence" value="ECO:0007669"/>
    <property type="project" value="UniProtKB-SubCell"/>
</dbReference>
<keyword evidence="8" id="KW-1185">Reference proteome</keyword>
<comment type="subcellular location">
    <subcellularLocation>
        <location evidence="1">Nucleus</location>
    </subcellularLocation>
</comment>
<evidence type="ECO:0000256" key="3">
    <source>
        <dbReference type="ARBA" id="ARBA00023015"/>
    </source>
</evidence>